<protein>
    <recommendedName>
        <fullName evidence="1">Fungal ligninase C-terminal domain-containing protein</fullName>
    </recommendedName>
</protein>
<dbReference type="EMBL" id="KN837495">
    <property type="protein sequence ID" value="KIJ24385.1"/>
    <property type="molecule type" value="Genomic_DNA"/>
</dbReference>
<dbReference type="Proteomes" id="UP000054279">
    <property type="component" value="Unassembled WGS sequence"/>
</dbReference>
<dbReference type="Pfam" id="PF11895">
    <property type="entry name" value="Peroxidase_ext"/>
    <property type="match status" value="1"/>
</dbReference>
<keyword evidence="3" id="KW-1185">Reference proteome</keyword>
<organism evidence="2 3">
    <name type="scientific">Sphaerobolus stellatus (strain SS14)</name>
    <dbReference type="NCBI Taxonomy" id="990650"/>
    <lineage>
        <taxon>Eukaryota</taxon>
        <taxon>Fungi</taxon>
        <taxon>Dikarya</taxon>
        <taxon>Basidiomycota</taxon>
        <taxon>Agaricomycotina</taxon>
        <taxon>Agaricomycetes</taxon>
        <taxon>Phallomycetidae</taxon>
        <taxon>Geastrales</taxon>
        <taxon>Sphaerobolaceae</taxon>
        <taxon>Sphaerobolus</taxon>
    </lineage>
</organism>
<dbReference type="InterPro" id="IPR024589">
    <property type="entry name" value="Ligninase_C"/>
</dbReference>
<dbReference type="HOGENOM" id="CLU_2814073_0_0_1"/>
<name>A0A0C9UGR8_SPHS4</name>
<reference evidence="2 3" key="1">
    <citation type="submission" date="2014-06" db="EMBL/GenBank/DDBJ databases">
        <title>Evolutionary Origins and Diversification of the Mycorrhizal Mutualists.</title>
        <authorList>
            <consortium name="DOE Joint Genome Institute"/>
            <consortium name="Mycorrhizal Genomics Consortium"/>
            <person name="Kohler A."/>
            <person name="Kuo A."/>
            <person name="Nagy L.G."/>
            <person name="Floudas D."/>
            <person name="Copeland A."/>
            <person name="Barry K.W."/>
            <person name="Cichocki N."/>
            <person name="Veneault-Fourrey C."/>
            <person name="LaButti K."/>
            <person name="Lindquist E.A."/>
            <person name="Lipzen A."/>
            <person name="Lundell T."/>
            <person name="Morin E."/>
            <person name="Murat C."/>
            <person name="Riley R."/>
            <person name="Ohm R."/>
            <person name="Sun H."/>
            <person name="Tunlid A."/>
            <person name="Henrissat B."/>
            <person name="Grigoriev I.V."/>
            <person name="Hibbett D.S."/>
            <person name="Martin F."/>
        </authorList>
    </citation>
    <scope>NUCLEOTIDE SEQUENCE [LARGE SCALE GENOMIC DNA]</scope>
    <source>
        <strain evidence="2 3">SS14</strain>
    </source>
</reference>
<accession>A0A0C9UGR8</accession>
<evidence type="ECO:0000313" key="3">
    <source>
        <dbReference type="Proteomes" id="UP000054279"/>
    </source>
</evidence>
<proteinExistence type="predicted"/>
<sequence>MCDIKWEAQRTNPVPAVKKPATFPATKTRADVQQACLASPFPNLAFDKDTIETLIPYIVVFDLWEYN</sequence>
<evidence type="ECO:0000313" key="2">
    <source>
        <dbReference type="EMBL" id="KIJ24385.1"/>
    </source>
</evidence>
<dbReference type="Gene3D" id="1.10.420.10">
    <property type="entry name" value="Peroxidase, domain 2"/>
    <property type="match status" value="1"/>
</dbReference>
<gene>
    <name evidence="2" type="ORF">M422DRAFT_274846</name>
</gene>
<dbReference type="AlphaFoldDB" id="A0A0C9UGR8"/>
<evidence type="ECO:0000259" key="1">
    <source>
        <dbReference type="Pfam" id="PF11895"/>
    </source>
</evidence>
<feature type="domain" description="Fungal ligninase C-terminal" evidence="1">
    <location>
        <begin position="13"/>
        <end position="56"/>
    </location>
</feature>